<dbReference type="AlphaFoldDB" id="A0A1X6N590"/>
<proteinExistence type="predicted"/>
<gene>
    <name evidence="1" type="ORF">POSPLADRAFT_1139766</name>
</gene>
<dbReference type="RefSeq" id="XP_024340440.1">
    <property type="nucleotide sequence ID" value="XM_024485084.1"/>
</dbReference>
<evidence type="ECO:0000313" key="1">
    <source>
        <dbReference type="EMBL" id="OSX63646.1"/>
    </source>
</evidence>
<reference evidence="1 2" key="1">
    <citation type="submission" date="2017-04" db="EMBL/GenBank/DDBJ databases">
        <title>Genome Sequence of the Model Brown-Rot Fungus Postia placenta SB12.</title>
        <authorList>
            <consortium name="DOE Joint Genome Institute"/>
            <person name="Gaskell J."/>
            <person name="Kersten P."/>
            <person name="Larrondo L.F."/>
            <person name="Canessa P."/>
            <person name="Martinez D."/>
            <person name="Hibbett D."/>
            <person name="Schmoll M."/>
            <person name="Kubicek C.P."/>
            <person name="Martinez A.T."/>
            <person name="Yadav J."/>
            <person name="Master E."/>
            <person name="Magnuson J.K."/>
            <person name="James T."/>
            <person name="Yaver D."/>
            <person name="Berka R."/>
            <person name="Labutti K."/>
            <person name="Lipzen A."/>
            <person name="Aerts A."/>
            <person name="Barry K."/>
            <person name="Henrissat B."/>
            <person name="Blanchette R."/>
            <person name="Grigoriev I."/>
            <person name="Cullen D."/>
        </authorList>
    </citation>
    <scope>NUCLEOTIDE SEQUENCE [LARGE SCALE GENOMIC DNA]</scope>
    <source>
        <strain evidence="1 2">MAD-698-R-SB12</strain>
    </source>
</reference>
<dbReference type="EMBL" id="KZ110595">
    <property type="protein sequence ID" value="OSX63646.1"/>
    <property type="molecule type" value="Genomic_DNA"/>
</dbReference>
<evidence type="ECO:0000313" key="2">
    <source>
        <dbReference type="Proteomes" id="UP000194127"/>
    </source>
</evidence>
<sequence length="165" mass="18345">MSGNSNAAYSTAIKKINNTDRAVELLESKELILRGQSLSLLTIHDSLLHLAHTAAPAAVTLECLVAFSRVIDTVYMDHIASEVVNKVCHKTMLAYNVLDEDSNKLEQLQTELDGYINWAKEQVHELEQYQKNVRGEIEKGMAELVEALRIALTEIQRALSPQGVS</sequence>
<name>A0A1X6N590_9APHY</name>
<organism evidence="1 2">
    <name type="scientific">Postia placenta MAD-698-R-SB12</name>
    <dbReference type="NCBI Taxonomy" id="670580"/>
    <lineage>
        <taxon>Eukaryota</taxon>
        <taxon>Fungi</taxon>
        <taxon>Dikarya</taxon>
        <taxon>Basidiomycota</taxon>
        <taxon>Agaricomycotina</taxon>
        <taxon>Agaricomycetes</taxon>
        <taxon>Polyporales</taxon>
        <taxon>Adustoporiaceae</taxon>
        <taxon>Rhodonia</taxon>
    </lineage>
</organism>
<keyword evidence="2" id="KW-1185">Reference proteome</keyword>
<dbReference type="Proteomes" id="UP000194127">
    <property type="component" value="Unassembled WGS sequence"/>
</dbReference>
<accession>A0A1X6N590</accession>
<dbReference type="GeneID" id="36330033"/>
<protein>
    <submittedName>
        <fullName evidence="1">Uncharacterized protein</fullName>
    </submittedName>
</protein>